<reference evidence="1 2" key="1">
    <citation type="journal article" date="2012" name="BMC Genomics">
        <title>Comparative genomic analysis of the genus Staphylococcus including Staphylococcus aureus and its newly described sister species Staphylococcus simiae.</title>
        <authorList>
            <person name="Suzuki H."/>
            <person name="Lefebure T."/>
            <person name="Pavinski Bitar P."/>
            <person name="Stanhope M.J."/>
        </authorList>
    </citation>
    <scope>NUCLEOTIDE SEQUENCE [LARGE SCALE GENOMIC DNA]</scope>
    <source>
        <strain evidence="1 2">CCM 7213</strain>
    </source>
</reference>
<dbReference type="AlphaFoldDB" id="G5JGI9"/>
<name>G5JGI9_9STAP</name>
<proteinExistence type="predicted"/>
<sequence length="35" mass="3928">QAELTAQQRAIKEEVVTNNLSDTSEQAQEIQQAKK</sequence>
<accession>G5JGI9</accession>
<keyword evidence="2" id="KW-1185">Reference proteome</keyword>
<protein>
    <submittedName>
        <fullName evidence="1">Uncharacterized protein</fullName>
    </submittedName>
</protein>
<feature type="non-terminal residue" evidence="1">
    <location>
        <position position="35"/>
    </location>
</feature>
<organism evidence="1 2">
    <name type="scientific">Staphylococcus simiae CCM 7213 = CCUG 51256</name>
    <dbReference type="NCBI Taxonomy" id="911238"/>
    <lineage>
        <taxon>Bacteria</taxon>
        <taxon>Bacillati</taxon>
        <taxon>Bacillota</taxon>
        <taxon>Bacilli</taxon>
        <taxon>Bacillales</taxon>
        <taxon>Staphylococcaceae</taxon>
        <taxon>Staphylococcus</taxon>
    </lineage>
</organism>
<gene>
    <name evidence="1" type="ORF">SS7213T_02788</name>
</gene>
<dbReference type="EMBL" id="AEUN01000119">
    <property type="protein sequence ID" value="EHJ08697.1"/>
    <property type="molecule type" value="Genomic_DNA"/>
</dbReference>
<comment type="caution">
    <text evidence="1">The sequence shown here is derived from an EMBL/GenBank/DDBJ whole genome shotgun (WGS) entry which is preliminary data.</text>
</comment>
<evidence type="ECO:0000313" key="1">
    <source>
        <dbReference type="EMBL" id="EHJ08697.1"/>
    </source>
</evidence>
<evidence type="ECO:0000313" key="2">
    <source>
        <dbReference type="Proteomes" id="UP000005413"/>
    </source>
</evidence>
<dbReference type="Proteomes" id="UP000005413">
    <property type="component" value="Unassembled WGS sequence"/>
</dbReference>
<feature type="non-terminal residue" evidence="1">
    <location>
        <position position="1"/>
    </location>
</feature>